<dbReference type="GO" id="GO:0005737">
    <property type="term" value="C:cytoplasm"/>
    <property type="evidence" value="ECO:0007669"/>
    <property type="project" value="TreeGrafter"/>
</dbReference>
<dbReference type="AlphaFoldDB" id="A0AAI8VNI3"/>
<dbReference type="EMBL" id="CAUWAG010000010">
    <property type="protein sequence ID" value="CAJ2507570.1"/>
    <property type="molecule type" value="Genomic_DNA"/>
</dbReference>
<dbReference type="PANTHER" id="PTHR43735">
    <property type="entry name" value="APOPTOSIS-INDUCING FACTOR 1"/>
    <property type="match status" value="1"/>
</dbReference>
<evidence type="ECO:0000256" key="1">
    <source>
        <dbReference type="ARBA" id="ARBA00006442"/>
    </source>
</evidence>
<protein>
    <submittedName>
        <fullName evidence="6">Uu.00g087560.m01.CDS01</fullName>
    </submittedName>
</protein>
<dbReference type="Gene3D" id="3.50.50.100">
    <property type="match status" value="1"/>
</dbReference>
<sequence>MADTKKSIIVLGGSYAGVSIAHNLLKHAIPNLPSKESYEVVLISTTSQAMCRPACPRALISDDLFDQSRLFVSIPEQFKQYGANFRFIQGTATELDHSARVITFDLKAGGTEKLPFHALVIATGAATASPLLGFTGDEDGLRASWAEFRKALPAAKSIVVAGGGPTGVETAGELGEHLNGRAGYLSSKLENPKVPITLVTAGSELLPILRTSLARKAEDMLTKVGVTVVKNARVTAVAPEHAGTGTVAAKTTVTLSTGKTLEADLYIPGCGTTPNTGFLSKDLLAADGRVDTNAATLRVDKAGPRIYAIGDVANYARPAVHLILAAVPVLAVNIKKDLLLDAGKDKAAVGEDRVYKEDTKETQMVPIGKSKGVGAGGGFALPSFMVWLIKGRDYWLWTVGKLWSGQQWNKEG</sequence>
<dbReference type="PRINTS" id="PR00368">
    <property type="entry name" value="FADPNR"/>
</dbReference>
<evidence type="ECO:0000256" key="3">
    <source>
        <dbReference type="ARBA" id="ARBA00022827"/>
    </source>
</evidence>
<evidence type="ECO:0000313" key="6">
    <source>
        <dbReference type="EMBL" id="CAJ2507570.1"/>
    </source>
</evidence>
<reference evidence="6" key="1">
    <citation type="submission" date="2023-10" db="EMBL/GenBank/DDBJ databases">
        <authorList>
            <person name="Hackl T."/>
        </authorList>
    </citation>
    <scope>NUCLEOTIDE SEQUENCE</scope>
</reference>
<dbReference type="Pfam" id="PF07992">
    <property type="entry name" value="Pyr_redox_2"/>
    <property type="match status" value="1"/>
</dbReference>
<comment type="similarity">
    <text evidence="1">Belongs to the FAD-dependent oxidoreductase family.</text>
</comment>
<keyword evidence="4" id="KW-0560">Oxidoreductase</keyword>
<evidence type="ECO:0000256" key="2">
    <source>
        <dbReference type="ARBA" id="ARBA00022630"/>
    </source>
</evidence>
<dbReference type="SUPFAM" id="SSF51905">
    <property type="entry name" value="FAD/NAD(P)-binding domain"/>
    <property type="match status" value="1"/>
</dbReference>
<evidence type="ECO:0000259" key="5">
    <source>
        <dbReference type="Pfam" id="PF07992"/>
    </source>
</evidence>
<comment type="caution">
    <text evidence="6">The sequence shown here is derived from an EMBL/GenBank/DDBJ whole genome shotgun (WGS) entry which is preliminary data.</text>
</comment>
<name>A0AAI8VNI3_9PEZI</name>
<keyword evidence="2" id="KW-0285">Flavoprotein</keyword>
<keyword evidence="7" id="KW-1185">Reference proteome</keyword>
<accession>A0AAI8VNI3</accession>
<dbReference type="GO" id="GO:0004174">
    <property type="term" value="F:electron-transferring-flavoprotein dehydrogenase activity"/>
    <property type="evidence" value="ECO:0007669"/>
    <property type="project" value="TreeGrafter"/>
</dbReference>
<feature type="domain" description="FAD/NAD(P)-binding" evidence="5">
    <location>
        <begin position="7"/>
        <end position="317"/>
    </location>
</feature>
<dbReference type="PRINTS" id="PR00469">
    <property type="entry name" value="PNDRDTASEII"/>
</dbReference>
<dbReference type="InterPro" id="IPR023753">
    <property type="entry name" value="FAD/NAD-binding_dom"/>
</dbReference>
<dbReference type="PANTHER" id="PTHR43735:SF3">
    <property type="entry name" value="FERROPTOSIS SUPPRESSOR PROTEIN 1"/>
    <property type="match status" value="1"/>
</dbReference>
<evidence type="ECO:0000313" key="7">
    <source>
        <dbReference type="Proteomes" id="UP001295740"/>
    </source>
</evidence>
<evidence type="ECO:0000256" key="4">
    <source>
        <dbReference type="ARBA" id="ARBA00023002"/>
    </source>
</evidence>
<proteinExistence type="inferred from homology"/>
<dbReference type="InterPro" id="IPR036188">
    <property type="entry name" value="FAD/NAD-bd_sf"/>
</dbReference>
<dbReference type="GO" id="GO:0050660">
    <property type="term" value="F:flavin adenine dinucleotide binding"/>
    <property type="evidence" value="ECO:0007669"/>
    <property type="project" value="TreeGrafter"/>
</dbReference>
<gene>
    <name evidence="6" type="ORF">KHLLAP_LOCUS8038</name>
</gene>
<keyword evidence="3" id="KW-0274">FAD</keyword>
<organism evidence="6 7">
    <name type="scientific">Anthostomella pinea</name>
    <dbReference type="NCBI Taxonomy" id="933095"/>
    <lineage>
        <taxon>Eukaryota</taxon>
        <taxon>Fungi</taxon>
        <taxon>Dikarya</taxon>
        <taxon>Ascomycota</taxon>
        <taxon>Pezizomycotina</taxon>
        <taxon>Sordariomycetes</taxon>
        <taxon>Xylariomycetidae</taxon>
        <taxon>Xylariales</taxon>
        <taxon>Xylariaceae</taxon>
        <taxon>Anthostomella</taxon>
    </lineage>
</organism>
<dbReference type="Proteomes" id="UP001295740">
    <property type="component" value="Unassembled WGS sequence"/>
</dbReference>